<dbReference type="InterPro" id="IPR008942">
    <property type="entry name" value="ENTH_VHS"/>
</dbReference>
<keyword evidence="3" id="KW-0158">Chromosome</keyword>
<dbReference type="InterPro" id="IPR018610">
    <property type="entry name" value="UVSSA"/>
</dbReference>
<feature type="region of interest" description="Disordered" evidence="10">
    <location>
        <begin position="600"/>
        <end position="619"/>
    </location>
</feature>
<dbReference type="InterPro" id="IPR049408">
    <property type="entry name" value="UVSSA_N_a-solenoid_rpt"/>
</dbReference>
<evidence type="ECO:0000256" key="3">
    <source>
        <dbReference type="ARBA" id="ARBA00022454"/>
    </source>
</evidence>
<gene>
    <name evidence="13" type="primary">LOC111436297</name>
</gene>
<evidence type="ECO:0000313" key="12">
    <source>
        <dbReference type="Proteomes" id="UP000504609"/>
    </source>
</evidence>
<keyword evidence="7" id="KW-0862">Zinc</keyword>
<dbReference type="KEGG" id="cmos:111436297"/>
<evidence type="ECO:0000256" key="7">
    <source>
        <dbReference type="ARBA" id="ARBA00022833"/>
    </source>
</evidence>
<evidence type="ECO:0000256" key="2">
    <source>
        <dbReference type="ARBA" id="ARBA00009240"/>
    </source>
</evidence>
<sequence length="669" mass="75942">MIMEQDRGEGAKVRVLIEKATNSTDSEVHPRLLKAIKSVVRSSDSELRVAAQTLMDLMKRDHSQVRYLTLLVIDELFMRSKLFRSLVVENLDQLLTLSVGFRRDVPLPAPAAVASILRSKAIEFLEKWNDSFGIYHRQLRLGYDYLRNILRFKFPNIQANAARRQQERMKRERRSKEILLSKFEMLKGNFSSIKEEIQSTLDEIKECLDIVHSKEDSKAMIPLDDDITEDFRPSELRQIRLDALKEGEMVHENNDNKVIFDALREVYKLMSKHLVSIKEWISVLVRVDSTDTRFRDSALREFIDIRNSLCAVKKRCEESGCTFTESANHDDKDEDFWEEGPVGATENGDSVAYERKKEDVAMNGGTFTYERKNEDLVVAPTSNVIKNAGTETISEAHVGKAVQNGEVGSSDSAPSLRNKLLADAPVIEWGSFLNTWDSKMDILANQRGLELESHWGRVDYDATIPAEKIAELNVRASLYKEDQPEIQPCRAPLRKGGLCQRRDLRVCPFHGPIVPRDDEGRPFDTSSSLDETTPPDQEMGSVEKLVKQAVKNVRARDKEAVAKRERDKQALKRAKLAKIREHNEAVLRDAAVASTSRSSGLGECMETTGEMRGSAGKKKKTLASMLRKKTLTKDRISQRLLGIRSRDSTQRQLTLSQGANYGDAFPNQW</sequence>
<evidence type="ECO:0000256" key="9">
    <source>
        <dbReference type="ARBA" id="ARBA00023204"/>
    </source>
</evidence>
<dbReference type="PANTHER" id="PTHR28670">
    <property type="entry name" value="UV-STIMULATED SCAFFOLD PROTEIN A"/>
    <property type="match status" value="1"/>
</dbReference>
<feature type="compositionally biased region" description="Polar residues" evidence="10">
    <location>
        <begin position="524"/>
        <end position="535"/>
    </location>
</feature>
<dbReference type="GeneID" id="111436297"/>
<dbReference type="RefSeq" id="XP_022929795.1">
    <property type="nucleotide sequence ID" value="XM_023074027.1"/>
</dbReference>
<evidence type="ECO:0000256" key="5">
    <source>
        <dbReference type="ARBA" id="ARBA00022763"/>
    </source>
</evidence>
<dbReference type="GO" id="GO:0005694">
    <property type="term" value="C:chromosome"/>
    <property type="evidence" value="ECO:0007669"/>
    <property type="project" value="UniProtKB-SubCell"/>
</dbReference>
<evidence type="ECO:0000256" key="8">
    <source>
        <dbReference type="ARBA" id="ARBA00023054"/>
    </source>
</evidence>
<dbReference type="GO" id="GO:0009411">
    <property type="term" value="P:response to UV"/>
    <property type="evidence" value="ECO:0007669"/>
    <property type="project" value="InterPro"/>
</dbReference>
<evidence type="ECO:0000256" key="4">
    <source>
        <dbReference type="ARBA" id="ARBA00022723"/>
    </source>
</evidence>
<feature type="region of interest" description="Disordered" evidence="10">
    <location>
        <begin position="515"/>
        <end position="540"/>
    </location>
</feature>
<accession>A0A6J1EVB0</accession>
<dbReference type="AlphaFoldDB" id="A0A6J1EVB0"/>
<keyword evidence="6" id="KW-0863">Zinc-finger</keyword>
<evidence type="ECO:0000256" key="1">
    <source>
        <dbReference type="ARBA" id="ARBA00004286"/>
    </source>
</evidence>
<evidence type="ECO:0000256" key="10">
    <source>
        <dbReference type="SAM" id="MobiDB-lite"/>
    </source>
</evidence>
<dbReference type="Pfam" id="PF20867">
    <property type="entry name" value="UVSSA_N"/>
    <property type="match status" value="1"/>
</dbReference>
<keyword evidence="4" id="KW-0479">Metal-binding</keyword>
<dbReference type="InterPro" id="IPR049431">
    <property type="entry name" value="UVSSA_C"/>
</dbReference>
<evidence type="ECO:0000259" key="11">
    <source>
        <dbReference type="Pfam" id="PF09740"/>
    </source>
</evidence>
<keyword evidence="5" id="KW-0227">DNA damage</keyword>
<keyword evidence="12" id="KW-1185">Reference proteome</keyword>
<organism evidence="12 13">
    <name type="scientific">Cucurbita moschata</name>
    <name type="common">Winter crookneck squash</name>
    <name type="synonym">Cucurbita pepo var. moschata</name>
    <dbReference type="NCBI Taxonomy" id="3662"/>
    <lineage>
        <taxon>Eukaryota</taxon>
        <taxon>Viridiplantae</taxon>
        <taxon>Streptophyta</taxon>
        <taxon>Embryophyta</taxon>
        <taxon>Tracheophyta</taxon>
        <taxon>Spermatophyta</taxon>
        <taxon>Magnoliopsida</taxon>
        <taxon>eudicotyledons</taxon>
        <taxon>Gunneridae</taxon>
        <taxon>Pentapetalae</taxon>
        <taxon>rosids</taxon>
        <taxon>fabids</taxon>
        <taxon>Cucurbitales</taxon>
        <taxon>Cucurbitaceae</taxon>
        <taxon>Cucurbiteae</taxon>
        <taxon>Cucurbita</taxon>
    </lineage>
</organism>
<dbReference type="PANTHER" id="PTHR28670:SF1">
    <property type="entry name" value="UV-STIMULATED SCAFFOLD PROTEIN A"/>
    <property type="match status" value="1"/>
</dbReference>
<keyword evidence="9" id="KW-0234">DNA repair</keyword>
<evidence type="ECO:0000313" key="13">
    <source>
        <dbReference type="RefSeq" id="XP_022929795.1"/>
    </source>
</evidence>
<protein>
    <submittedName>
        <fullName evidence="13">UV-stimulated scaffold protein A homolog</fullName>
    </submittedName>
</protein>
<feature type="region of interest" description="Disordered" evidence="10">
    <location>
        <begin position="323"/>
        <end position="348"/>
    </location>
</feature>
<dbReference type="Pfam" id="PF09740">
    <property type="entry name" value="DUF2043"/>
    <property type="match status" value="1"/>
</dbReference>
<dbReference type="Gene3D" id="1.25.40.90">
    <property type="match status" value="1"/>
</dbReference>
<dbReference type="GO" id="GO:0006283">
    <property type="term" value="P:transcription-coupled nucleotide-excision repair"/>
    <property type="evidence" value="ECO:0007669"/>
    <property type="project" value="TreeGrafter"/>
</dbReference>
<feature type="domain" description="UV-stimulated scaffold protein A C-terminal" evidence="11">
    <location>
        <begin position="423"/>
        <end position="524"/>
    </location>
</feature>
<dbReference type="GO" id="GO:0000993">
    <property type="term" value="F:RNA polymerase II complex binding"/>
    <property type="evidence" value="ECO:0007669"/>
    <property type="project" value="TreeGrafter"/>
</dbReference>
<reference evidence="13" key="1">
    <citation type="submission" date="2025-08" db="UniProtKB">
        <authorList>
            <consortium name="RefSeq"/>
        </authorList>
    </citation>
    <scope>IDENTIFICATION</scope>
    <source>
        <tissue evidence="13">Young leaves</tissue>
    </source>
</reference>
<dbReference type="GO" id="GO:0008270">
    <property type="term" value="F:zinc ion binding"/>
    <property type="evidence" value="ECO:0007669"/>
    <property type="project" value="UniProtKB-KW"/>
</dbReference>
<evidence type="ECO:0000256" key="6">
    <source>
        <dbReference type="ARBA" id="ARBA00022771"/>
    </source>
</evidence>
<proteinExistence type="inferred from homology"/>
<dbReference type="Proteomes" id="UP000504609">
    <property type="component" value="Unplaced"/>
</dbReference>
<keyword evidence="8" id="KW-0175">Coiled coil</keyword>
<comment type="similarity">
    <text evidence="2">Belongs to the UVSSA family.</text>
</comment>
<name>A0A6J1EVB0_CUCMO</name>
<comment type="subcellular location">
    <subcellularLocation>
        <location evidence="1">Chromosome</location>
    </subcellularLocation>
</comment>
<dbReference type="SUPFAM" id="SSF48464">
    <property type="entry name" value="ENTH/VHS domain"/>
    <property type="match status" value="1"/>
</dbReference>